<dbReference type="CDD" id="cd07557">
    <property type="entry name" value="trimeric_dUTPase"/>
    <property type="match status" value="1"/>
</dbReference>
<gene>
    <name evidence="6" type="ORF">LCGC14_1695980</name>
</gene>
<evidence type="ECO:0000259" key="5">
    <source>
        <dbReference type="Pfam" id="PF00692"/>
    </source>
</evidence>
<dbReference type="InterPro" id="IPR008181">
    <property type="entry name" value="dUTPase"/>
</dbReference>
<name>A0A0F9I705_9ZZZZ</name>
<dbReference type="InterPro" id="IPR029054">
    <property type="entry name" value="dUTPase-like"/>
</dbReference>
<protein>
    <recommendedName>
        <fullName evidence="2">dUTP diphosphatase</fullName>
        <ecNumber evidence="2">3.6.1.23</ecNumber>
    </recommendedName>
</protein>
<dbReference type="GO" id="GO:0006226">
    <property type="term" value="P:dUMP biosynthetic process"/>
    <property type="evidence" value="ECO:0007669"/>
    <property type="project" value="InterPro"/>
</dbReference>
<evidence type="ECO:0000256" key="2">
    <source>
        <dbReference type="ARBA" id="ARBA00012379"/>
    </source>
</evidence>
<evidence type="ECO:0000313" key="6">
    <source>
        <dbReference type="EMBL" id="KKM15449.1"/>
    </source>
</evidence>
<dbReference type="SUPFAM" id="SSF51283">
    <property type="entry name" value="dUTPase-like"/>
    <property type="match status" value="1"/>
</dbReference>
<comment type="caution">
    <text evidence="6">The sequence shown here is derived from an EMBL/GenBank/DDBJ whole genome shotgun (WGS) entry which is preliminary data.</text>
</comment>
<proteinExistence type="inferred from homology"/>
<evidence type="ECO:0000256" key="4">
    <source>
        <dbReference type="ARBA" id="ARBA00023080"/>
    </source>
</evidence>
<dbReference type="GO" id="GO:0000287">
    <property type="term" value="F:magnesium ion binding"/>
    <property type="evidence" value="ECO:0007669"/>
    <property type="project" value="InterPro"/>
</dbReference>
<dbReference type="EMBL" id="LAZR01014906">
    <property type="protein sequence ID" value="KKM15449.1"/>
    <property type="molecule type" value="Genomic_DNA"/>
</dbReference>
<dbReference type="InterPro" id="IPR033704">
    <property type="entry name" value="dUTPase_trimeric"/>
</dbReference>
<evidence type="ECO:0000256" key="3">
    <source>
        <dbReference type="ARBA" id="ARBA00022801"/>
    </source>
</evidence>
<dbReference type="EC" id="3.6.1.23" evidence="2"/>
<evidence type="ECO:0000256" key="1">
    <source>
        <dbReference type="ARBA" id="ARBA00006581"/>
    </source>
</evidence>
<reference evidence="6" key="1">
    <citation type="journal article" date="2015" name="Nature">
        <title>Complex archaea that bridge the gap between prokaryotes and eukaryotes.</title>
        <authorList>
            <person name="Spang A."/>
            <person name="Saw J.H."/>
            <person name="Jorgensen S.L."/>
            <person name="Zaremba-Niedzwiedzka K."/>
            <person name="Martijn J."/>
            <person name="Lind A.E."/>
            <person name="van Eijk R."/>
            <person name="Schleper C."/>
            <person name="Guy L."/>
            <person name="Ettema T.J."/>
        </authorList>
    </citation>
    <scope>NUCLEOTIDE SEQUENCE</scope>
</reference>
<dbReference type="PANTHER" id="PTHR11241:SF0">
    <property type="entry name" value="DEOXYURIDINE 5'-TRIPHOSPHATE NUCLEOTIDOHYDROLASE"/>
    <property type="match status" value="1"/>
</dbReference>
<accession>A0A0F9I705</accession>
<comment type="similarity">
    <text evidence="1">Belongs to the dUTPase family.</text>
</comment>
<sequence>MSSVASGIEETRLMIRIHPNCPHKDPILPPAKVGDAGFDLKIWLENQNPEYIPPREMMNIRTGVYLKIPEGYWGAIRPRSSTFAKRKLLVMGGTIDEQFTGEISIFVWNPMDEVCEIRDGDRLAQLLLIPRFTPDIIKVGELPATERSDSGFGSTGT</sequence>
<dbReference type="PANTHER" id="PTHR11241">
    <property type="entry name" value="DEOXYURIDINE 5'-TRIPHOSPHATE NUCLEOTIDOHYDROLASE"/>
    <property type="match status" value="1"/>
</dbReference>
<keyword evidence="4" id="KW-0546">Nucleotide metabolism</keyword>
<dbReference type="Pfam" id="PF00692">
    <property type="entry name" value="dUTPase"/>
    <property type="match status" value="1"/>
</dbReference>
<keyword evidence="3" id="KW-0378">Hydrolase</keyword>
<feature type="domain" description="dUTPase-like" evidence="5">
    <location>
        <begin position="26"/>
        <end position="156"/>
    </location>
</feature>
<dbReference type="Gene3D" id="2.70.40.10">
    <property type="match status" value="1"/>
</dbReference>
<dbReference type="GO" id="GO:0046081">
    <property type="term" value="P:dUTP catabolic process"/>
    <property type="evidence" value="ECO:0007669"/>
    <property type="project" value="InterPro"/>
</dbReference>
<dbReference type="InterPro" id="IPR036157">
    <property type="entry name" value="dUTPase-like_sf"/>
</dbReference>
<organism evidence="6">
    <name type="scientific">marine sediment metagenome</name>
    <dbReference type="NCBI Taxonomy" id="412755"/>
    <lineage>
        <taxon>unclassified sequences</taxon>
        <taxon>metagenomes</taxon>
        <taxon>ecological metagenomes</taxon>
    </lineage>
</organism>
<dbReference type="AlphaFoldDB" id="A0A0F9I705"/>
<dbReference type="GO" id="GO:0004170">
    <property type="term" value="F:dUTP diphosphatase activity"/>
    <property type="evidence" value="ECO:0007669"/>
    <property type="project" value="UniProtKB-EC"/>
</dbReference>